<dbReference type="Proteomes" id="UP000004080">
    <property type="component" value="Unassembled WGS sequence"/>
</dbReference>
<evidence type="ECO:0008006" key="5">
    <source>
        <dbReference type="Google" id="ProtNLM"/>
    </source>
</evidence>
<feature type="transmembrane region" description="Helical" evidence="2">
    <location>
        <begin position="68"/>
        <end position="90"/>
    </location>
</feature>
<dbReference type="AlphaFoldDB" id="I8UDP1"/>
<reference evidence="3 4" key="1">
    <citation type="journal article" date="2012" name="J. Bacteriol.">
        <title>Genome of Bacillus macauensis ZFHKF-1, a Long-Chain-Forming Bacterium.</title>
        <authorList>
            <person name="Cai L."/>
            <person name="Zhang T."/>
        </authorList>
    </citation>
    <scope>NUCLEOTIDE SEQUENCE [LARGE SCALE GENOMIC DNA]</scope>
    <source>
        <strain evidence="3 4">ZFHKF-1</strain>
    </source>
</reference>
<dbReference type="STRING" id="1196324.A374_11950"/>
<feature type="transmembrane region" description="Helical" evidence="2">
    <location>
        <begin position="12"/>
        <end position="30"/>
    </location>
</feature>
<sequence length="91" mass="10362">MVAFEIYKTISVIVQIYTYMIIAYIFMSWVPNIQNSAFGRLLSRLVEPYLTPFRKIIPPLGMIDISPIVALFVLRLATSGLGTVILKLFYS</sequence>
<evidence type="ECO:0000313" key="3">
    <source>
        <dbReference type="EMBL" id="EIT85010.1"/>
    </source>
</evidence>
<dbReference type="OrthoDB" id="47652at2"/>
<keyword evidence="2" id="KW-0812">Transmembrane</keyword>
<organism evidence="3 4">
    <name type="scientific">Fictibacillus macauensis ZFHKF-1</name>
    <dbReference type="NCBI Taxonomy" id="1196324"/>
    <lineage>
        <taxon>Bacteria</taxon>
        <taxon>Bacillati</taxon>
        <taxon>Bacillota</taxon>
        <taxon>Bacilli</taxon>
        <taxon>Bacillales</taxon>
        <taxon>Fictibacillaceae</taxon>
        <taxon>Fictibacillus</taxon>
    </lineage>
</organism>
<dbReference type="eggNOG" id="COG0762">
    <property type="taxonomic scope" value="Bacteria"/>
</dbReference>
<protein>
    <recommendedName>
        <fullName evidence="5">YggT family protein</fullName>
    </recommendedName>
</protein>
<keyword evidence="4" id="KW-1185">Reference proteome</keyword>
<dbReference type="PATRIC" id="fig|1196324.3.peg.2445"/>
<dbReference type="GO" id="GO:0016020">
    <property type="term" value="C:membrane"/>
    <property type="evidence" value="ECO:0007669"/>
    <property type="project" value="InterPro"/>
</dbReference>
<comment type="caution">
    <text evidence="3">The sequence shown here is derived from an EMBL/GenBank/DDBJ whole genome shotgun (WGS) entry which is preliminary data.</text>
</comment>
<evidence type="ECO:0000256" key="1">
    <source>
        <dbReference type="ARBA" id="ARBA00010894"/>
    </source>
</evidence>
<evidence type="ECO:0000256" key="2">
    <source>
        <dbReference type="SAM" id="Phobius"/>
    </source>
</evidence>
<proteinExistence type="inferred from homology"/>
<comment type="similarity">
    <text evidence="1">Belongs to the YggT family.</text>
</comment>
<accession>I8UDP1</accession>
<name>I8UDP1_9BACL</name>
<dbReference type="PANTHER" id="PTHR33219">
    <property type="entry name" value="YLMG HOMOLOG PROTEIN 2, CHLOROPLASTIC"/>
    <property type="match status" value="1"/>
</dbReference>
<dbReference type="PANTHER" id="PTHR33219:SF14">
    <property type="entry name" value="PROTEIN COFACTOR ASSEMBLY OF COMPLEX C SUBUNIT B CCB3, CHLOROPLASTIC-RELATED"/>
    <property type="match status" value="1"/>
</dbReference>
<dbReference type="Pfam" id="PF02325">
    <property type="entry name" value="CCB3_YggT"/>
    <property type="match status" value="1"/>
</dbReference>
<gene>
    <name evidence="3" type="ORF">A374_11950</name>
</gene>
<dbReference type="RefSeq" id="WP_007202470.1">
    <property type="nucleotide sequence ID" value="NZ_AKKV01000027.1"/>
</dbReference>
<dbReference type="InterPro" id="IPR003425">
    <property type="entry name" value="CCB3/YggT"/>
</dbReference>
<keyword evidence="2" id="KW-1133">Transmembrane helix</keyword>
<keyword evidence="2" id="KW-0472">Membrane</keyword>
<dbReference type="EMBL" id="AKKV01000027">
    <property type="protein sequence ID" value="EIT85010.1"/>
    <property type="molecule type" value="Genomic_DNA"/>
</dbReference>
<evidence type="ECO:0000313" key="4">
    <source>
        <dbReference type="Proteomes" id="UP000004080"/>
    </source>
</evidence>